<dbReference type="EMBL" id="PDOA01000001">
    <property type="protein sequence ID" value="PWC30714.1"/>
    <property type="molecule type" value="Genomic_DNA"/>
</dbReference>
<reference evidence="3" key="1">
    <citation type="submission" date="2017-10" db="EMBL/GenBank/DDBJ databases">
        <authorList>
            <person name="Toshchakov S.V."/>
            <person name="Goeva M.A."/>
        </authorList>
    </citation>
    <scope>NUCLEOTIDE SEQUENCE [LARGE SCALE GENOMIC DNA]</scope>
    <source>
        <strain evidence="3">JR1/69-1-13</strain>
    </source>
</reference>
<dbReference type="OrthoDB" id="8445854at2"/>
<sequence>MRTFPAAAFLLATLSVAAPAAAQPLRDAATGLAVDPPPGYAATPMAVQGAQQARMAVRRPQDSDTGCQVAFVPAPQNESLRQEDLNRLARAPGWQRVLMATLQPLYNVISVESFAHSGHEGVLLVADLRPRPDLPQRGQELRTLFAIVETPRGRTTTVCTEEKTRFATRRSEFEAVARGVVPPR</sequence>
<comment type="caution">
    <text evidence="2">The sequence shown here is derived from an EMBL/GenBank/DDBJ whole genome shotgun (WGS) entry which is preliminary data.</text>
</comment>
<dbReference type="AlphaFoldDB" id="A0A2U1VA08"/>
<organism evidence="2 3">
    <name type="scientific">Teichococcus aestuarii</name>
    <dbReference type="NCBI Taxonomy" id="568898"/>
    <lineage>
        <taxon>Bacteria</taxon>
        <taxon>Pseudomonadati</taxon>
        <taxon>Pseudomonadota</taxon>
        <taxon>Alphaproteobacteria</taxon>
        <taxon>Acetobacterales</taxon>
        <taxon>Roseomonadaceae</taxon>
        <taxon>Roseomonas</taxon>
    </lineage>
</organism>
<protein>
    <submittedName>
        <fullName evidence="2">Uncharacterized protein</fullName>
    </submittedName>
</protein>
<keyword evidence="3" id="KW-1185">Reference proteome</keyword>
<gene>
    <name evidence="2" type="ORF">CR165_02070</name>
</gene>
<name>A0A2U1VA08_9PROT</name>
<evidence type="ECO:0000313" key="3">
    <source>
        <dbReference type="Proteomes" id="UP000245048"/>
    </source>
</evidence>
<evidence type="ECO:0000313" key="2">
    <source>
        <dbReference type="EMBL" id="PWC30714.1"/>
    </source>
</evidence>
<accession>A0A2U1VA08</accession>
<proteinExistence type="predicted"/>
<dbReference type="RefSeq" id="WP_109515285.1">
    <property type="nucleotide sequence ID" value="NZ_PDOA01000001.1"/>
</dbReference>
<feature type="chain" id="PRO_5015458429" evidence="1">
    <location>
        <begin position="23"/>
        <end position="184"/>
    </location>
</feature>
<dbReference type="Proteomes" id="UP000245048">
    <property type="component" value="Unassembled WGS sequence"/>
</dbReference>
<keyword evidence="1" id="KW-0732">Signal</keyword>
<evidence type="ECO:0000256" key="1">
    <source>
        <dbReference type="SAM" id="SignalP"/>
    </source>
</evidence>
<feature type="signal peptide" evidence="1">
    <location>
        <begin position="1"/>
        <end position="22"/>
    </location>
</feature>